<sequence length="142" mass="15584">MTEALDLPDVNVLVALVHPGHTHHEQAVEWLRGTTGFATTPITESGLLRLAMNPRITGTQLTGSVALRSLSSIRRHPDWQFLRDDSSLLEPNVDLVGLVGHRQVTDVHLVNLAARHGAVVVTFDRGIGVTLSARDQRHLRVL</sequence>
<comment type="cofactor">
    <cofactor evidence="6">
        <name>Mg(2+)</name>
        <dbReference type="ChEBI" id="CHEBI:18420"/>
    </cofactor>
</comment>
<keyword evidence="1 6" id="KW-1277">Toxin-antitoxin system</keyword>
<dbReference type="SUPFAM" id="SSF88723">
    <property type="entry name" value="PIN domain-like"/>
    <property type="match status" value="1"/>
</dbReference>
<protein>
    <recommendedName>
        <fullName evidence="6">Ribonuclease VapC</fullName>
        <shortName evidence="6">RNase VapC</shortName>
        <ecNumber evidence="6">3.1.-.-</ecNumber>
    </recommendedName>
    <alternativeName>
        <fullName evidence="6">Toxin VapC</fullName>
    </alternativeName>
</protein>
<proteinExistence type="inferred from homology"/>
<reference evidence="8 9" key="1">
    <citation type="submission" date="2020-10" db="EMBL/GenBank/DDBJ databases">
        <title>Draft genome and description of Brachybacterium epidermidis sp nov.</title>
        <authorList>
            <person name="Boxberger M."/>
            <person name="La Scola B."/>
        </authorList>
    </citation>
    <scope>NUCLEOTIDE SEQUENCE [LARGE SCALE GENOMIC DNA]</scope>
    <source>
        <strain evidence="8 9">Marseille-Q2903</strain>
    </source>
</reference>
<feature type="binding site" evidence="6">
    <location>
        <position position="106"/>
    </location>
    <ligand>
        <name>Mg(2+)</name>
        <dbReference type="ChEBI" id="CHEBI:18420"/>
    </ligand>
</feature>
<keyword evidence="9" id="KW-1185">Reference proteome</keyword>
<keyword evidence="2 6" id="KW-0540">Nuclease</keyword>
<dbReference type="InterPro" id="IPR002716">
    <property type="entry name" value="PIN_dom"/>
</dbReference>
<dbReference type="InterPro" id="IPR022907">
    <property type="entry name" value="VapC_family"/>
</dbReference>
<dbReference type="Proteomes" id="UP000644727">
    <property type="component" value="Unassembled WGS sequence"/>
</dbReference>
<evidence type="ECO:0000256" key="1">
    <source>
        <dbReference type="ARBA" id="ARBA00022649"/>
    </source>
</evidence>
<dbReference type="RefSeq" id="WP_193866525.1">
    <property type="nucleotide sequence ID" value="NZ_JADEYR010000014.1"/>
</dbReference>
<feature type="binding site" evidence="6">
    <location>
        <position position="9"/>
    </location>
    <ligand>
        <name>Mg(2+)</name>
        <dbReference type="ChEBI" id="CHEBI:18420"/>
    </ligand>
</feature>
<dbReference type="NCBIfam" id="TIGR00028">
    <property type="entry name" value="Mtu_PIN_fam"/>
    <property type="match status" value="1"/>
</dbReference>
<dbReference type="InterPro" id="IPR029060">
    <property type="entry name" value="PIN-like_dom_sf"/>
</dbReference>
<evidence type="ECO:0000313" key="8">
    <source>
        <dbReference type="EMBL" id="MBE9404783.1"/>
    </source>
</evidence>
<keyword evidence="3 6" id="KW-0479">Metal-binding</keyword>
<evidence type="ECO:0000256" key="2">
    <source>
        <dbReference type="ARBA" id="ARBA00022722"/>
    </source>
</evidence>
<dbReference type="EMBL" id="JADEYR010000014">
    <property type="protein sequence ID" value="MBE9404783.1"/>
    <property type="molecule type" value="Genomic_DNA"/>
</dbReference>
<evidence type="ECO:0000256" key="5">
    <source>
        <dbReference type="ARBA" id="ARBA00022842"/>
    </source>
</evidence>
<comment type="similarity">
    <text evidence="6">Belongs to the PINc/VapC protein family.</text>
</comment>
<gene>
    <name evidence="6" type="primary">vapC</name>
    <name evidence="8" type="ORF">IOE58_11525</name>
</gene>
<evidence type="ECO:0000259" key="7">
    <source>
        <dbReference type="Pfam" id="PF01850"/>
    </source>
</evidence>
<feature type="domain" description="PIN" evidence="7">
    <location>
        <begin position="8"/>
        <end position="126"/>
    </location>
</feature>
<keyword evidence="6" id="KW-0800">Toxin</keyword>
<name>A0ABR9W2V7_9MICO</name>
<evidence type="ECO:0000256" key="3">
    <source>
        <dbReference type="ARBA" id="ARBA00022723"/>
    </source>
</evidence>
<dbReference type="Pfam" id="PF01850">
    <property type="entry name" value="PIN"/>
    <property type="match status" value="1"/>
</dbReference>
<dbReference type="InterPro" id="IPR006226">
    <property type="entry name" value="Mtu_PIN"/>
</dbReference>
<comment type="caution">
    <text evidence="8">The sequence shown here is derived from an EMBL/GenBank/DDBJ whole genome shotgun (WGS) entry which is preliminary data.</text>
</comment>
<keyword evidence="5 6" id="KW-0460">Magnesium</keyword>
<evidence type="ECO:0000313" key="9">
    <source>
        <dbReference type="Proteomes" id="UP000644727"/>
    </source>
</evidence>
<keyword evidence="4 6" id="KW-0378">Hydrolase</keyword>
<dbReference type="EC" id="3.1.-.-" evidence="6"/>
<evidence type="ECO:0000256" key="4">
    <source>
        <dbReference type="ARBA" id="ARBA00022801"/>
    </source>
</evidence>
<evidence type="ECO:0000256" key="6">
    <source>
        <dbReference type="HAMAP-Rule" id="MF_00265"/>
    </source>
</evidence>
<comment type="function">
    <text evidence="6">Toxic component of a toxin-antitoxin (TA) system. An RNase.</text>
</comment>
<accession>A0ABR9W2V7</accession>
<dbReference type="HAMAP" id="MF_00265">
    <property type="entry name" value="VapC_Nob1"/>
    <property type="match status" value="1"/>
</dbReference>
<organism evidence="8 9">
    <name type="scientific">Brachybacterium epidermidis</name>
    <dbReference type="NCBI Taxonomy" id="2781983"/>
    <lineage>
        <taxon>Bacteria</taxon>
        <taxon>Bacillati</taxon>
        <taxon>Actinomycetota</taxon>
        <taxon>Actinomycetes</taxon>
        <taxon>Micrococcales</taxon>
        <taxon>Dermabacteraceae</taxon>
        <taxon>Brachybacterium</taxon>
    </lineage>
</organism>